<reference evidence="2" key="1">
    <citation type="submission" date="2022-01" db="EMBL/GenBank/DDBJ databases">
        <authorList>
            <person name="Braso-Vives M."/>
        </authorList>
    </citation>
    <scope>NUCLEOTIDE SEQUENCE</scope>
</reference>
<dbReference type="InterPro" id="IPR027417">
    <property type="entry name" value="P-loop_NTPase"/>
</dbReference>
<organism evidence="2 3">
    <name type="scientific">Branchiostoma lanceolatum</name>
    <name type="common">Common lancelet</name>
    <name type="synonym">Amphioxus lanceolatum</name>
    <dbReference type="NCBI Taxonomy" id="7740"/>
    <lineage>
        <taxon>Eukaryota</taxon>
        <taxon>Metazoa</taxon>
        <taxon>Chordata</taxon>
        <taxon>Cephalochordata</taxon>
        <taxon>Leptocardii</taxon>
        <taxon>Amphioxiformes</taxon>
        <taxon>Branchiostomatidae</taxon>
        <taxon>Branchiostoma</taxon>
    </lineage>
</organism>
<feature type="compositionally biased region" description="Basic and acidic residues" evidence="1">
    <location>
        <begin position="28"/>
        <end position="44"/>
    </location>
</feature>
<evidence type="ECO:0000313" key="2">
    <source>
        <dbReference type="EMBL" id="CAH1228026.1"/>
    </source>
</evidence>
<evidence type="ECO:0000256" key="1">
    <source>
        <dbReference type="SAM" id="MobiDB-lite"/>
    </source>
</evidence>
<proteinExistence type="predicted"/>
<dbReference type="OrthoDB" id="1929311at2759"/>
<dbReference type="GO" id="GO:0005634">
    <property type="term" value="C:nucleus"/>
    <property type="evidence" value="ECO:0007669"/>
    <property type="project" value="TreeGrafter"/>
</dbReference>
<feature type="compositionally biased region" description="Basic residues" evidence="1">
    <location>
        <begin position="82"/>
        <end position="91"/>
    </location>
</feature>
<keyword evidence="3" id="KW-1185">Reference proteome</keyword>
<dbReference type="PANTHER" id="PTHR24030:SF0">
    <property type="entry name" value="PROTEIN CMSS1"/>
    <property type="match status" value="1"/>
</dbReference>
<dbReference type="AlphaFoldDB" id="A0A8J9YJL0"/>
<dbReference type="Pfam" id="PF14617">
    <property type="entry name" value="CMS1"/>
    <property type="match status" value="1"/>
</dbReference>
<feature type="compositionally biased region" description="Basic residues" evidence="1">
    <location>
        <begin position="45"/>
        <end position="62"/>
    </location>
</feature>
<dbReference type="Gene3D" id="3.40.50.300">
    <property type="entry name" value="P-loop containing nucleotide triphosphate hydrolases"/>
    <property type="match status" value="1"/>
</dbReference>
<evidence type="ECO:0000313" key="3">
    <source>
        <dbReference type="Proteomes" id="UP000838412"/>
    </source>
</evidence>
<protein>
    <submittedName>
        <fullName evidence="2">CMSS1 protein</fullName>
    </submittedName>
</protein>
<name>A0A8J9YJL0_BRALA</name>
<dbReference type="Proteomes" id="UP000838412">
    <property type="component" value="Chromosome 1"/>
</dbReference>
<sequence>MIDYVHHKSKMADDLQDEWWLQEDDDDSANKKVEPPQTNKDNRKPAKTKVKKTTPKTITRKRPVQDSVKRKHKDVPDSGASKKNKRKRNKKKISEQLTSEPTAPNPADVMSILLRGQKMELTAVEMEELTLEDQHFLSPNDLSHTTVSSYLKEVVPDWLSLVGPHDAKGAPLVMVLTGAAKRAVDLNRDAASFRGKARSIKLFAKHIKVQDQVEQLSKQVVHLAVGTPARVATLVEDDALRLDHVRCVVLDWTYRDVKLRRLCDIPEVRDDLFQLLRKHLIPLAKDGILKFGLF</sequence>
<gene>
    <name evidence="2" type="primary">CMSS1</name>
    <name evidence="2" type="ORF">BLAG_LOCUS568</name>
</gene>
<feature type="compositionally biased region" description="Basic and acidic residues" evidence="1">
    <location>
        <begin position="1"/>
        <end position="13"/>
    </location>
</feature>
<feature type="compositionally biased region" description="Acidic residues" evidence="1">
    <location>
        <begin position="14"/>
        <end position="27"/>
    </location>
</feature>
<dbReference type="EMBL" id="OV696686">
    <property type="protein sequence ID" value="CAH1228026.1"/>
    <property type="molecule type" value="Genomic_DNA"/>
</dbReference>
<accession>A0A8J9YJL0</accession>
<dbReference type="PANTHER" id="PTHR24030">
    <property type="entry name" value="PROTEIN CMSS1"/>
    <property type="match status" value="1"/>
</dbReference>
<feature type="region of interest" description="Disordered" evidence="1">
    <location>
        <begin position="1"/>
        <end position="108"/>
    </location>
</feature>
<dbReference type="GO" id="GO:0030686">
    <property type="term" value="C:90S preribosome"/>
    <property type="evidence" value="ECO:0007669"/>
    <property type="project" value="TreeGrafter"/>
</dbReference>
<dbReference type="InterPro" id="IPR032704">
    <property type="entry name" value="Cms1"/>
</dbReference>